<proteinExistence type="inferred from homology"/>
<gene>
    <name evidence="6 7" type="primary">rpsQ</name>
    <name evidence="7" type="ORF">KJ970_09370</name>
</gene>
<evidence type="ECO:0000313" key="8">
    <source>
        <dbReference type="Proteomes" id="UP000777784"/>
    </source>
</evidence>
<keyword evidence="3 6" id="KW-0694">RNA-binding</keyword>
<keyword evidence="2 6" id="KW-0699">rRNA-binding</keyword>
<comment type="subunit">
    <text evidence="6">Part of the 30S ribosomal subunit.</text>
</comment>
<comment type="function">
    <text evidence="6">One of the primary rRNA binding proteins, it binds specifically to the 5'-end of 16S ribosomal RNA.</text>
</comment>
<sequence length="91" mass="10670">MAIRGQRKTVEGVIVGNRMNKTVVVSKRRRVPHKVYGKYISLDKKYYAHDEENACQMGDTVRIMETRPYSKLKRWRVVEILSKAESEVETK</sequence>
<evidence type="ECO:0000313" key="7">
    <source>
        <dbReference type="EMBL" id="MBU2691128.1"/>
    </source>
</evidence>
<evidence type="ECO:0000256" key="3">
    <source>
        <dbReference type="ARBA" id="ARBA00022884"/>
    </source>
</evidence>
<reference evidence="7" key="1">
    <citation type="submission" date="2021-05" db="EMBL/GenBank/DDBJ databases">
        <title>Energy efficiency and biological interactions define the core microbiome of deep oligotrophic groundwater.</title>
        <authorList>
            <person name="Mehrshad M."/>
            <person name="Lopez-Fernandez M."/>
            <person name="Bell E."/>
            <person name="Bernier-Latmani R."/>
            <person name="Bertilsson S."/>
            <person name="Dopson M."/>
        </authorList>
    </citation>
    <scope>NUCLEOTIDE SEQUENCE</scope>
    <source>
        <strain evidence="7">Modern_marine.mb.64</strain>
    </source>
</reference>
<dbReference type="GO" id="GO:0019843">
    <property type="term" value="F:rRNA binding"/>
    <property type="evidence" value="ECO:0007669"/>
    <property type="project" value="UniProtKB-UniRule"/>
</dbReference>
<name>A0A948RU96_UNCEI</name>
<keyword evidence="4 6" id="KW-0689">Ribosomal protein</keyword>
<dbReference type="Proteomes" id="UP000777784">
    <property type="component" value="Unassembled WGS sequence"/>
</dbReference>
<protein>
    <recommendedName>
        <fullName evidence="6">Small ribosomal subunit protein uS17</fullName>
    </recommendedName>
</protein>
<dbReference type="PRINTS" id="PR00973">
    <property type="entry name" value="RIBOSOMALS17"/>
</dbReference>
<dbReference type="NCBIfam" id="NF004123">
    <property type="entry name" value="PRK05610.1"/>
    <property type="match status" value="1"/>
</dbReference>
<dbReference type="HAMAP" id="MF_01345_B">
    <property type="entry name" value="Ribosomal_uS17_B"/>
    <property type="match status" value="1"/>
</dbReference>
<dbReference type="SUPFAM" id="SSF50249">
    <property type="entry name" value="Nucleic acid-binding proteins"/>
    <property type="match status" value="1"/>
</dbReference>
<dbReference type="InterPro" id="IPR012340">
    <property type="entry name" value="NA-bd_OB-fold"/>
</dbReference>
<accession>A0A948RU96</accession>
<dbReference type="Pfam" id="PF00366">
    <property type="entry name" value="Ribosomal_S17"/>
    <property type="match status" value="1"/>
</dbReference>
<comment type="caution">
    <text evidence="7">The sequence shown here is derived from an EMBL/GenBank/DDBJ whole genome shotgun (WGS) entry which is preliminary data.</text>
</comment>
<dbReference type="GO" id="GO:0022627">
    <property type="term" value="C:cytosolic small ribosomal subunit"/>
    <property type="evidence" value="ECO:0007669"/>
    <property type="project" value="UniProtKB-UniRule"/>
</dbReference>
<evidence type="ECO:0000256" key="4">
    <source>
        <dbReference type="ARBA" id="ARBA00022980"/>
    </source>
</evidence>
<dbReference type="PANTHER" id="PTHR10744:SF1">
    <property type="entry name" value="SMALL RIBOSOMAL SUBUNIT PROTEIN US17M"/>
    <property type="match status" value="1"/>
</dbReference>
<dbReference type="InterPro" id="IPR019984">
    <property type="entry name" value="Ribosomal_uS17_bact/chlr"/>
</dbReference>
<keyword evidence="5 6" id="KW-0687">Ribonucleoprotein</keyword>
<dbReference type="GO" id="GO:0003735">
    <property type="term" value="F:structural constituent of ribosome"/>
    <property type="evidence" value="ECO:0007669"/>
    <property type="project" value="UniProtKB-UniRule"/>
</dbReference>
<dbReference type="PANTHER" id="PTHR10744">
    <property type="entry name" value="40S RIBOSOMAL PROTEIN S11 FAMILY MEMBER"/>
    <property type="match status" value="1"/>
</dbReference>
<evidence type="ECO:0000256" key="2">
    <source>
        <dbReference type="ARBA" id="ARBA00022730"/>
    </source>
</evidence>
<dbReference type="Gene3D" id="2.40.50.140">
    <property type="entry name" value="Nucleic acid-binding proteins"/>
    <property type="match status" value="1"/>
</dbReference>
<evidence type="ECO:0000256" key="5">
    <source>
        <dbReference type="ARBA" id="ARBA00023274"/>
    </source>
</evidence>
<dbReference type="EMBL" id="JAHJDP010000046">
    <property type="protein sequence ID" value="MBU2691128.1"/>
    <property type="molecule type" value="Genomic_DNA"/>
</dbReference>
<dbReference type="NCBIfam" id="TIGR03635">
    <property type="entry name" value="uS17_bact"/>
    <property type="match status" value="1"/>
</dbReference>
<dbReference type="InterPro" id="IPR000266">
    <property type="entry name" value="Ribosomal_uS17"/>
</dbReference>
<dbReference type="GO" id="GO:0006412">
    <property type="term" value="P:translation"/>
    <property type="evidence" value="ECO:0007669"/>
    <property type="project" value="UniProtKB-UniRule"/>
</dbReference>
<evidence type="ECO:0000256" key="6">
    <source>
        <dbReference type="HAMAP-Rule" id="MF_01345"/>
    </source>
</evidence>
<dbReference type="AlphaFoldDB" id="A0A948RU96"/>
<dbReference type="CDD" id="cd00364">
    <property type="entry name" value="Ribosomal_uS17"/>
    <property type="match status" value="1"/>
</dbReference>
<organism evidence="7 8">
    <name type="scientific">Eiseniibacteriota bacterium</name>
    <dbReference type="NCBI Taxonomy" id="2212470"/>
    <lineage>
        <taxon>Bacteria</taxon>
        <taxon>Candidatus Eiseniibacteriota</taxon>
    </lineage>
</organism>
<comment type="similarity">
    <text evidence="1 6">Belongs to the universal ribosomal protein uS17 family.</text>
</comment>
<evidence type="ECO:0000256" key="1">
    <source>
        <dbReference type="ARBA" id="ARBA00010254"/>
    </source>
</evidence>